<protein>
    <submittedName>
        <fullName evidence="4">Class I SAM-dependent methyltransferase</fullName>
    </submittedName>
</protein>
<dbReference type="GO" id="GO:0032259">
    <property type="term" value="P:methylation"/>
    <property type="evidence" value="ECO:0007669"/>
    <property type="project" value="UniProtKB-KW"/>
</dbReference>
<evidence type="ECO:0000259" key="3">
    <source>
        <dbReference type="Pfam" id="PF21782"/>
    </source>
</evidence>
<evidence type="ECO:0000313" key="4">
    <source>
        <dbReference type="EMBL" id="MCI4683526.1"/>
    </source>
</evidence>
<feature type="domain" description="PKMT C-terminal winged helix" evidence="3">
    <location>
        <begin position="404"/>
        <end position="460"/>
    </location>
</feature>
<reference evidence="4" key="1">
    <citation type="journal article" date="2022" name="ISME J.">
        <title>Identification of active gaseous-alkane degraders at natural gas seeps.</title>
        <authorList>
            <person name="Farhan Ul Haque M."/>
            <person name="Hernandez M."/>
            <person name="Crombie A.T."/>
            <person name="Murrell J.C."/>
        </authorList>
    </citation>
    <scope>NUCLEOTIDE SEQUENCE</scope>
    <source>
        <strain evidence="4">PC2</strain>
    </source>
</reference>
<evidence type="ECO:0000259" key="2">
    <source>
        <dbReference type="Pfam" id="PF13649"/>
    </source>
</evidence>
<dbReference type="Gene3D" id="3.40.50.150">
    <property type="entry name" value="Vaccinia Virus protein VP39"/>
    <property type="match status" value="1"/>
</dbReference>
<comment type="caution">
    <text evidence="4">The sequence shown here is derived from an EMBL/GenBank/DDBJ whole genome shotgun (WGS) entry which is preliminary data.</text>
</comment>
<keyword evidence="4" id="KW-0808">Transferase</keyword>
<dbReference type="PANTHER" id="PTHR43667">
    <property type="entry name" value="CYCLOPROPANE-FATTY-ACYL-PHOSPHOLIPID SYNTHASE"/>
    <property type="match status" value="1"/>
</dbReference>
<dbReference type="InterPro" id="IPR048976">
    <property type="entry name" value="WHD_PKMT"/>
</dbReference>
<gene>
    <name evidence="4" type="ORF">K2U94_12245</name>
</gene>
<dbReference type="Pfam" id="PF10119">
    <property type="entry name" value="MethyTransf_Reg"/>
    <property type="match status" value="1"/>
</dbReference>
<dbReference type="Proteomes" id="UP001139104">
    <property type="component" value="Unassembled WGS sequence"/>
</dbReference>
<dbReference type="InterPro" id="IPR041698">
    <property type="entry name" value="Methyltransf_25"/>
</dbReference>
<dbReference type="RefSeq" id="WP_243067474.1">
    <property type="nucleotide sequence ID" value="NZ_JAIVFK010000009.1"/>
</dbReference>
<dbReference type="EMBL" id="JAIVFP010000001">
    <property type="protein sequence ID" value="MCI4683526.1"/>
    <property type="molecule type" value="Genomic_DNA"/>
</dbReference>
<dbReference type="InterPro" id="IPR018773">
    <property type="entry name" value="MeTrfase_reg_dom_prd"/>
</dbReference>
<organism evidence="4 5">
    <name type="scientific">Candidatus Rhodoblastus alkanivorans</name>
    <dbReference type="NCBI Taxonomy" id="2954117"/>
    <lineage>
        <taxon>Bacteria</taxon>
        <taxon>Pseudomonadati</taxon>
        <taxon>Pseudomonadota</taxon>
        <taxon>Alphaproteobacteria</taxon>
        <taxon>Hyphomicrobiales</taxon>
        <taxon>Rhodoblastaceae</taxon>
        <taxon>Rhodoblastus</taxon>
    </lineage>
</organism>
<keyword evidence="4" id="KW-0489">Methyltransferase</keyword>
<keyword evidence="5" id="KW-1185">Reference proteome</keyword>
<name>A0ABS9Z7W2_9HYPH</name>
<dbReference type="InterPro" id="IPR050723">
    <property type="entry name" value="CFA/CMAS"/>
</dbReference>
<dbReference type="CDD" id="cd02440">
    <property type="entry name" value="AdoMet_MTases"/>
    <property type="match status" value="1"/>
</dbReference>
<dbReference type="Pfam" id="PF21782">
    <property type="entry name" value="WHD_PKMT"/>
    <property type="match status" value="1"/>
</dbReference>
<sequence>MTMSDGAATAYDVVPYPNWPTAHSNPATLGALAQLLGRPAAPADKCRVLEIACNEGTNIASMAAAAPGSEFVGIDLAAGAIERGRKTLALAGLVNVSLHCCDIAEPAAIEGEFDYIVAHGIYSWTGEIVRKAILRVMGQRLTAHGIAFLSYNAFPGCRLRQTLRDYLARMVDGVDDRRERIEKARWALEYQIGGWSEDVPFQKALIETAQSTLERPPEVLFHDEMATIWEPQFLDAVVAAARPEGLAYLADALPASVRDCLFESARFDAARRFTGGDWARYEQLLDFTDMRAFRWSLLVRDGAPIDRLATPDRVRGLWASAALTRVEPRPDQKAHVFRATDKVEFETDDSDLAALFDALSSAAATPLDGIAHRADLVEAALRLYVNGVVTLSNAPPAYSLTPGERPLASPLSRAQAAQGERVLAALHHKPVRMDDPFWYRFLQELDGVNDRAALARFVSAQTGKSADEARILAPRALEEFARLRLLMA</sequence>
<dbReference type="Pfam" id="PF13649">
    <property type="entry name" value="Methyltransf_25"/>
    <property type="match status" value="1"/>
</dbReference>
<feature type="domain" description="Methyltransferase regulatory" evidence="1">
    <location>
        <begin position="217"/>
        <end position="300"/>
    </location>
</feature>
<accession>A0ABS9Z7W2</accession>
<evidence type="ECO:0000313" key="5">
    <source>
        <dbReference type="Proteomes" id="UP001139104"/>
    </source>
</evidence>
<proteinExistence type="predicted"/>
<feature type="domain" description="Methyltransferase" evidence="2">
    <location>
        <begin position="48"/>
        <end position="143"/>
    </location>
</feature>
<evidence type="ECO:0000259" key="1">
    <source>
        <dbReference type="Pfam" id="PF10119"/>
    </source>
</evidence>
<dbReference type="InterPro" id="IPR029063">
    <property type="entry name" value="SAM-dependent_MTases_sf"/>
</dbReference>
<dbReference type="SUPFAM" id="SSF53335">
    <property type="entry name" value="S-adenosyl-L-methionine-dependent methyltransferases"/>
    <property type="match status" value="1"/>
</dbReference>
<dbReference type="PANTHER" id="PTHR43667:SF2">
    <property type="entry name" value="FATTY ACID C-METHYL TRANSFERASE"/>
    <property type="match status" value="1"/>
</dbReference>
<dbReference type="GO" id="GO:0008168">
    <property type="term" value="F:methyltransferase activity"/>
    <property type="evidence" value="ECO:0007669"/>
    <property type="project" value="UniProtKB-KW"/>
</dbReference>